<evidence type="ECO:0000259" key="3">
    <source>
        <dbReference type="PROSITE" id="PS51186"/>
    </source>
</evidence>
<proteinExistence type="predicted"/>
<dbReference type="EMBL" id="CP017839">
    <property type="protein sequence ID" value="APA98533.1"/>
    <property type="molecule type" value="Genomic_DNA"/>
</dbReference>
<evidence type="ECO:0000313" key="5">
    <source>
        <dbReference type="Proteomes" id="UP000180166"/>
    </source>
</evidence>
<dbReference type="Pfam" id="PF00583">
    <property type="entry name" value="Acetyltransf_1"/>
    <property type="match status" value="1"/>
</dbReference>
<accession>A0ABC8AWI9</accession>
<dbReference type="Proteomes" id="UP000180166">
    <property type="component" value="Chromosome"/>
</dbReference>
<dbReference type="PROSITE" id="PS51186">
    <property type="entry name" value="GNAT"/>
    <property type="match status" value="1"/>
</dbReference>
<evidence type="ECO:0000256" key="1">
    <source>
        <dbReference type="ARBA" id="ARBA00022679"/>
    </source>
</evidence>
<dbReference type="KEGG" id="nsr:NS506_04485"/>
<dbReference type="PANTHER" id="PTHR43877">
    <property type="entry name" value="AMINOALKYLPHOSPHONATE N-ACETYLTRANSFERASE-RELATED-RELATED"/>
    <property type="match status" value="1"/>
</dbReference>
<evidence type="ECO:0000256" key="2">
    <source>
        <dbReference type="ARBA" id="ARBA00023315"/>
    </source>
</evidence>
<dbReference type="CDD" id="cd04301">
    <property type="entry name" value="NAT_SF"/>
    <property type="match status" value="1"/>
</dbReference>
<dbReference type="GO" id="GO:0016746">
    <property type="term" value="F:acyltransferase activity"/>
    <property type="evidence" value="ECO:0007669"/>
    <property type="project" value="UniProtKB-KW"/>
</dbReference>
<sequence>MTEVLIRVGQAADDPALSELYRHTWSPDTEISPCPPPGDPFFHEASRPEDYLVAELEGRVVGYLRLVQPIPVLSCAHVRQIQGLAVEQSARYHGIGTALINAAIAETRRQGASRLTLRVLSTNETAQRLYNGTGFTLEGTLHGEFLLDGKHVDDHFMARQV</sequence>
<dbReference type="InterPro" id="IPR000182">
    <property type="entry name" value="GNAT_dom"/>
</dbReference>
<keyword evidence="1" id="KW-0808">Transferase</keyword>
<organism evidence="4 5">
    <name type="scientific">Nocardia seriolae</name>
    <dbReference type="NCBI Taxonomy" id="37332"/>
    <lineage>
        <taxon>Bacteria</taxon>
        <taxon>Bacillati</taxon>
        <taxon>Actinomycetota</taxon>
        <taxon>Actinomycetes</taxon>
        <taxon>Mycobacteriales</taxon>
        <taxon>Nocardiaceae</taxon>
        <taxon>Nocardia</taxon>
    </lineage>
</organism>
<protein>
    <recommendedName>
        <fullName evidence="3">N-acetyltransferase domain-containing protein</fullName>
    </recommendedName>
</protein>
<reference evidence="4 5" key="1">
    <citation type="submission" date="2016-10" db="EMBL/GenBank/DDBJ databases">
        <title>Genome sequence of Nocardia seriolae strain EM150506, isolated from Anguila japonica.</title>
        <authorList>
            <person name="Han H.-J."/>
        </authorList>
    </citation>
    <scope>NUCLEOTIDE SEQUENCE [LARGE SCALE GENOMIC DNA]</scope>
    <source>
        <strain evidence="4 5">EM150506</strain>
    </source>
</reference>
<dbReference type="SUPFAM" id="SSF55729">
    <property type="entry name" value="Acyl-CoA N-acyltransferases (Nat)"/>
    <property type="match status" value="1"/>
</dbReference>
<evidence type="ECO:0000313" key="4">
    <source>
        <dbReference type="EMBL" id="APA98533.1"/>
    </source>
</evidence>
<dbReference type="InterPro" id="IPR016181">
    <property type="entry name" value="Acyl_CoA_acyltransferase"/>
</dbReference>
<keyword evidence="2" id="KW-0012">Acyltransferase</keyword>
<name>A0ABC8AWI9_9NOCA</name>
<gene>
    <name evidence="4" type="ORF">NS506_04485</name>
</gene>
<dbReference type="Gene3D" id="3.40.630.30">
    <property type="match status" value="1"/>
</dbReference>
<dbReference type="AlphaFoldDB" id="A0ABC8AWI9"/>
<dbReference type="InterPro" id="IPR050832">
    <property type="entry name" value="Bact_Acetyltransf"/>
</dbReference>
<feature type="domain" description="N-acetyltransferase" evidence="3">
    <location>
        <begin position="4"/>
        <end position="159"/>
    </location>
</feature>
<dbReference type="RefSeq" id="WP_071344132.1">
    <property type="nucleotide sequence ID" value="NZ_CP017839.1"/>
</dbReference>